<organism evidence="9">
    <name type="scientific">Grosmannia clavigera (strain kw1407 / UAMH 11150)</name>
    <name type="common">Blue stain fungus</name>
    <name type="synonym">Graphiocladiella clavigera</name>
    <dbReference type="NCBI Taxonomy" id="655863"/>
    <lineage>
        <taxon>Eukaryota</taxon>
        <taxon>Fungi</taxon>
        <taxon>Dikarya</taxon>
        <taxon>Ascomycota</taxon>
        <taxon>Pezizomycotina</taxon>
        <taxon>Sordariomycetes</taxon>
        <taxon>Sordariomycetidae</taxon>
        <taxon>Ophiostomatales</taxon>
        <taxon>Ophiostomataceae</taxon>
        <taxon>Leptographium</taxon>
    </lineage>
</organism>
<feature type="compositionally biased region" description="Acidic residues" evidence="7">
    <location>
        <begin position="375"/>
        <end position="387"/>
    </location>
</feature>
<evidence type="ECO:0000313" key="9">
    <source>
        <dbReference type="Proteomes" id="UP000007796"/>
    </source>
</evidence>
<dbReference type="HOGENOM" id="CLU_008874_0_0_1"/>
<comment type="similarity">
    <text evidence="2">Belongs to the NOP14 family.</text>
</comment>
<evidence type="ECO:0000256" key="7">
    <source>
        <dbReference type="SAM" id="MobiDB-lite"/>
    </source>
</evidence>
<dbReference type="STRING" id="655863.F0XR63"/>
<sequence length="863" mass="95198">MAGSQLKRLKSSLREQGIIGPQKSKKQKKQAAEEARANGGSEKRLRKTAALETIREQFNPFQFKMNARGPKFPVTSLRTQKEGLRGIKGRPQVALSRSEEKRRSTLLVDMQRRNKVGGILDRRLGEGDPNMTPEERALERFAFEKQRTHSKKGAVFDLEDDGDDDVGLTHMGRSLAVGDDGEAAESDEGLRLVDHLRDDFDEDLSDGESDDDSEQDVRLKQLKRMRSEAALAESGGGTDEPERKKTKKEVMQEVIAKSKLHKYERQVTREADDDERAALDKMLPELQSLLLAPRAATTTTVGDKTMKLAGGLLADKVDKAALEKSYDVRLRELMQDKKAEPSTRTKTEEEVAAEQSAHLKKLEESRVKRMLGQVEFEEGGEGEEGEEGGGKTDKKDKQAKDDRPFSFPGQDDEDEFALGQGIRVRHTAAELGFDDEDDFLIDDDLVASGSDVEEADDSETVLESVPMTGLATAVQRIRALHHPKLEAGNKERLGRLAAALVVHVVYLGDQPSPSHHVIESLVRHVHSLAKMVPIDVAVAFRGELARMVSANRLTPGDLVLLAAVAMFPTSDHFHPVVTPAVLAMGRFLAQRPPRTAADCGAGLFVCTLLLQFQQRARRYVPELLTFVCGVAMALAPVPLSPAVRRRLHGQIPLHASAEALRVATDKAEPRRLRPADCQPDSLPSEALKSSLLATAVAVLEAATALWADKAAVAESLAPAIEILRHLAASPVGSLPASVRQAVTRALTTAEAVGAAAQLARRPLELHHHRPLAIRTLVPRFEDEFDPDKHYDPNRERAEAAKLQAELKRERKGALRELRKDAAFMAREQLKLKKTRDAAYEKKYKRLVAEIQGQEGHAANDWLS</sequence>
<gene>
    <name evidence="8" type="ORF">CMQ_231</name>
</gene>
<keyword evidence="5" id="KW-0539">Nucleus</keyword>
<comment type="subcellular location">
    <subcellularLocation>
        <location evidence="1">Nucleus</location>
        <location evidence="1">Nucleolus</location>
    </subcellularLocation>
</comment>
<dbReference type="EMBL" id="GL629807">
    <property type="protein sequence ID" value="EFW99913.1"/>
    <property type="molecule type" value="Genomic_DNA"/>
</dbReference>
<dbReference type="GO" id="GO:0030490">
    <property type="term" value="P:maturation of SSU-rRNA"/>
    <property type="evidence" value="ECO:0007669"/>
    <property type="project" value="TreeGrafter"/>
</dbReference>
<keyword evidence="9" id="KW-1185">Reference proteome</keyword>
<reference evidence="8 9" key="1">
    <citation type="journal article" date="2011" name="Proc. Natl. Acad. Sci. U.S.A.">
        <title>Genome and transcriptome analyses of the mountain pine beetle-fungal symbiont Grosmannia clavigera, a lodgepole pine pathogen.</title>
        <authorList>
            <person name="DiGuistini S."/>
            <person name="Wang Y."/>
            <person name="Liao N.Y."/>
            <person name="Taylor G."/>
            <person name="Tanguay P."/>
            <person name="Feau N."/>
            <person name="Henrissat B."/>
            <person name="Chan S.K."/>
            <person name="Hesse-Orce U."/>
            <person name="Alamouti S.M."/>
            <person name="Tsui C.K.M."/>
            <person name="Docking R.T."/>
            <person name="Levasseur A."/>
            <person name="Haridas S."/>
            <person name="Robertson G."/>
            <person name="Birol I."/>
            <person name="Holt R.A."/>
            <person name="Marra M.A."/>
            <person name="Hamelin R.C."/>
            <person name="Hirst M."/>
            <person name="Jones S.J.M."/>
            <person name="Bohlmann J."/>
            <person name="Breuil C."/>
        </authorList>
    </citation>
    <scope>NUCLEOTIDE SEQUENCE [LARGE SCALE GENOMIC DNA]</scope>
    <source>
        <strain evidence="9">kw1407 / UAMH 11150</strain>
    </source>
</reference>
<feature type="compositionally biased region" description="Basic and acidic residues" evidence="7">
    <location>
        <begin position="337"/>
        <end position="349"/>
    </location>
</feature>
<evidence type="ECO:0000256" key="5">
    <source>
        <dbReference type="ARBA" id="ARBA00023242"/>
    </source>
</evidence>
<protein>
    <submittedName>
        <fullName evidence="8">rRNA maturation protein</fullName>
    </submittedName>
</protein>
<dbReference type="AlphaFoldDB" id="F0XR63"/>
<feature type="region of interest" description="Disordered" evidence="7">
    <location>
        <begin position="227"/>
        <end position="250"/>
    </location>
</feature>
<dbReference type="GO" id="GO:0032040">
    <property type="term" value="C:small-subunit processome"/>
    <property type="evidence" value="ECO:0007669"/>
    <property type="project" value="InterPro"/>
</dbReference>
<dbReference type="GeneID" id="25975285"/>
<evidence type="ECO:0000256" key="2">
    <source>
        <dbReference type="ARBA" id="ARBA00007466"/>
    </source>
</evidence>
<feature type="compositionally biased region" description="Basic and acidic residues" evidence="7">
    <location>
        <begin position="240"/>
        <end position="250"/>
    </location>
</feature>
<feature type="region of interest" description="Disordered" evidence="7">
    <location>
        <begin position="373"/>
        <end position="414"/>
    </location>
</feature>
<dbReference type="eggNOG" id="KOG2147">
    <property type="taxonomic scope" value="Eukaryota"/>
</dbReference>
<evidence type="ECO:0000256" key="4">
    <source>
        <dbReference type="ARBA" id="ARBA00022552"/>
    </source>
</evidence>
<evidence type="ECO:0000256" key="1">
    <source>
        <dbReference type="ARBA" id="ARBA00004604"/>
    </source>
</evidence>
<dbReference type="PANTHER" id="PTHR23183">
    <property type="entry name" value="NOP14"/>
    <property type="match status" value="1"/>
</dbReference>
<evidence type="ECO:0000256" key="6">
    <source>
        <dbReference type="ARBA" id="ARBA00024695"/>
    </source>
</evidence>
<dbReference type="RefSeq" id="XP_014169328.1">
    <property type="nucleotide sequence ID" value="XM_014313853.1"/>
</dbReference>
<dbReference type="Proteomes" id="UP000007796">
    <property type="component" value="Unassembled WGS sequence"/>
</dbReference>
<feature type="region of interest" description="Disordered" evidence="7">
    <location>
        <begin position="337"/>
        <end position="358"/>
    </location>
</feature>
<evidence type="ECO:0000256" key="3">
    <source>
        <dbReference type="ARBA" id="ARBA00022517"/>
    </source>
</evidence>
<dbReference type="PANTHER" id="PTHR23183:SF0">
    <property type="entry name" value="NUCLEOLAR PROTEIN 14"/>
    <property type="match status" value="1"/>
</dbReference>
<comment type="function">
    <text evidence="6">Involved in nucleolar processing of pre-18S ribosomal RNA. Has a role in the nuclear export of 40S pre-ribosomal subunit to the cytoplasm.</text>
</comment>
<keyword evidence="3" id="KW-0690">Ribosome biogenesis</keyword>
<dbReference type="Pfam" id="PF04147">
    <property type="entry name" value="Nop14"/>
    <property type="match status" value="2"/>
</dbReference>
<evidence type="ECO:0000313" key="8">
    <source>
        <dbReference type="EMBL" id="EFW99913.1"/>
    </source>
</evidence>
<keyword evidence="4" id="KW-0698">rRNA processing</keyword>
<dbReference type="GO" id="GO:0030692">
    <property type="term" value="C:Noc4p-Nop14p complex"/>
    <property type="evidence" value="ECO:0007669"/>
    <property type="project" value="TreeGrafter"/>
</dbReference>
<feature type="region of interest" description="Disordered" evidence="7">
    <location>
        <begin position="1"/>
        <end position="46"/>
    </location>
</feature>
<name>F0XR63_GROCL</name>
<dbReference type="InterPro" id="IPR007276">
    <property type="entry name" value="Nop14"/>
</dbReference>
<dbReference type="OrthoDB" id="441771at2759"/>
<proteinExistence type="inferred from homology"/>
<dbReference type="InParanoid" id="F0XR63"/>
<accession>F0XR63</accession>
<feature type="compositionally biased region" description="Basic and acidic residues" evidence="7">
    <location>
        <begin position="388"/>
        <end position="404"/>
    </location>
</feature>
<dbReference type="FunCoup" id="F0XR63">
    <property type="interactions" value="1020"/>
</dbReference>
<feature type="region of interest" description="Disordered" evidence="7">
    <location>
        <begin position="169"/>
        <end position="188"/>
    </location>
</feature>